<dbReference type="Proteomes" id="UP000226079">
    <property type="component" value="Unassembled WGS sequence"/>
</dbReference>
<feature type="region of interest" description="Disordered" evidence="1">
    <location>
        <begin position="1"/>
        <end position="104"/>
    </location>
</feature>
<sequence length="253" mass="26612">MTDQPDPASSAPKGGPDAQWSVEGATGEATWNEGMADTVVRLPKVPVAPKRDGKSQGPNTGRTRAVSAKAPNPPATSTQPRGRATRRPAAEAAPTAVQAPVAAPPVPPTPVVPVAAAAAEATKPRSANLRRTRKARLRLSRVDPWSVMKTSFLFSIAFGIMFWVSVYVLWNVVSSSGVFEALNSQITKIIASPTSNDTWNIQDYISTNKVLGLSALFAAVNVVLITALGTLTAFLYNLSANILGGLEVTLAEN</sequence>
<dbReference type="InterPro" id="IPR021949">
    <property type="entry name" value="DUF3566_TM"/>
</dbReference>
<evidence type="ECO:0000313" key="5">
    <source>
        <dbReference type="Proteomes" id="UP000226079"/>
    </source>
</evidence>
<keyword evidence="2" id="KW-1133">Transmembrane helix</keyword>
<keyword evidence="2 4" id="KW-0812">Transmembrane</keyword>
<dbReference type="RefSeq" id="WP_169923868.1">
    <property type="nucleotide sequence ID" value="NZ_PDJC01000001.1"/>
</dbReference>
<feature type="transmembrane region" description="Helical" evidence="2">
    <location>
        <begin position="151"/>
        <end position="170"/>
    </location>
</feature>
<feature type="domain" description="DUF3566" evidence="3">
    <location>
        <begin position="133"/>
        <end position="252"/>
    </location>
</feature>
<keyword evidence="5" id="KW-1185">Reference proteome</keyword>
<accession>A0A2A9CUS1</accession>
<comment type="caution">
    <text evidence="4">The sequence shown here is derived from an EMBL/GenBank/DDBJ whole genome shotgun (WGS) entry which is preliminary data.</text>
</comment>
<evidence type="ECO:0000313" key="4">
    <source>
        <dbReference type="EMBL" id="PFG18187.1"/>
    </source>
</evidence>
<evidence type="ECO:0000259" key="3">
    <source>
        <dbReference type="Pfam" id="PF12089"/>
    </source>
</evidence>
<feature type="transmembrane region" description="Helical" evidence="2">
    <location>
        <begin position="213"/>
        <end position="236"/>
    </location>
</feature>
<gene>
    <name evidence="4" type="ORF">ATK74_2771</name>
</gene>
<keyword evidence="2" id="KW-0472">Membrane</keyword>
<protein>
    <submittedName>
        <fullName evidence="4">Transmembrane protein DUF3566</fullName>
    </submittedName>
</protein>
<evidence type="ECO:0000256" key="2">
    <source>
        <dbReference type="SAM" id="Phobius"/>
    </source>
</evidence>
<dbReference type="AlphaFoldDB" id="A0A2A9CUS1"/>
<proteinExistence type="predicted"/>
<dbReference type="EMBL" id="PDJC01000001">
    <property type="protein sequence ID" value="PFG18187.1"/>
    <property type="molecule type" value="Genomic_DNA"/>
</dbReference>
<organism evidence="4 5">
    <name type="scientific">Propionicimonas paludicola</name>
    <dbReference type="NCBI Taxonomy" id="185243"/>
    <lineage>
        <taxon>Bacteria</taxon>
        <taxon>Bacillati</taxon>
        <taxon>Actinomycetota</taxon>
        <taxon>Actinomycetes</taxon>
        <taxon>Propionibacteriales</taxon>
        <taxon>Nocardioidaceae</taxon>
        <taxon>Propionicimonas</taxon>
    </lineage>
</organism>
<name>A0A2A9CUS1_9ACTN</name>
<feature type="compositionally biased region" description="Low complexity" evidence="1">
    <location>
        <begin position="90"/>
        <end position="101"/>
    </location>
</feature>
<evidence type="ECO:0000256" key="1">
    <source>
        <dbReference type="SAM" id="MobiDB-lite"/>
    </source>
</evidence>
<dbReference type="Pfam" id="PF12089">
    <property type="entry name" value="DUF3566"/>
    <property type="match status" value="1"/>
</dbReference>
<reference evidence="4 5" key="1">
    <citation type="submission" date="2017-10" db="EMBL/GenBank/DDBJ databases">
        <title>Sequencing the genomes of 1000 actinobacteria strains.</title>
        <authorList>
            <person name="Klenk H.-P."/>
        </authorList>
    </citation>
    <scope>NUCLEOTIDE SEQUENCE [LARGE SCALE GENOMIC DNA]</scope>
    <source>
        <strain evidence="4 5">DSM 15597</strain>
    </source>
</reference>